<keyword evidence="5 8" id="KW-0812">Transmembrane</keyword>
<evidence type="ECO:0000256" key="6">
    <source>
        <dbReference type="ARBA" id="ARBA00022989"/>
    </source>
</evidence>
<evidence type="ECO:0000313" key="9">
    <source>
        <dbReference type="EMBL" id="SFE28376.1"/>
    </source>
</evidence>
<feature type="transmembrane region" description="Helical" evidence="8">
    <location>
        <begin position="69"/>
        <end position="93"/>
    </location>
</feature>
<feature type="transmembrane region" description="Helical" evidence="8">
    <location>
        <begin position="276"/>
        <end position="298"/>
    </location>
</feature>
<dbReference type="PANTHER" id="PTHR21716:SF53">
    <property type="entry name" value="PERMEASE PERM-RELATED"/>
    <property type="match status" value="1"/>
</dbReference>
<feature type="transmembrane region" description="Helical" evidence="8">
    <location>
        <begin position="305"/>
        <end position="334"/>
    </location>
</feature>
<sequence>MTEPVPSRRRELLASIGQFLRLWGFLLFPVLLAIIFREVMVPFVFAFALAYLMAPVINRMQVRIGRVLSVILVYLSLFGLMTAFLTLFLPALVADFSRLRDTAPAAIEYLDQNVLPQASRWVDGSLGTLHQLDEAALATAAQEPPKPSELLAKPNKDGSWSISLEGARLHVSEAGDGRYTIAAPSSTEEKKLTDTLRKLVMTKGSEYTGQIAGFLRSLVSGVTAFLTNFTITLMLAAFILVNPQRVMGFVRAMVPIQYRRTYDEIMGLLDVGLAGVIRGQLLICLVNGVLTYIGLVIFDIKYSFLLAVVAAAFSLVPIFGTIISSIPILLVALVSNENGVAFGPPLLMLAWIAGIHLLEANVFNPKIIGDAAHMHPVVVIFALLAGEHVYGLTGALLAAPVASMLQTLFLFAFRRSRYHHGPSTSGDVVPAMQSVTTSVEASRVAADSGSFVAAESDASDRFTGP</sequence>
<dbReference type="OrthoDB" id="9772136at2"/>
<dbReference type="Proteomes" id="UP000199400">
    <property type="component" value="Unassembled WGS sequence"/>
</dbReference>
<comment type="subcellular location">
    <subcellularLocation>
        <location evidence="1">Cell membrane</location>
        <topology evidence="1">Multi-pass membrane protein</topology>
    </subcellularLocation>
</comment>
<evidence type="ECO:0000256" key="5">
    <source>
        <dbReference type="ARBA" id="ARBA00022692"/>
    </source>
</evidence>
<keyword evidence="4" id="KW-1003">Cell membrane</keyword>
<name>A0A1I1Z9D1_9BACT</name>
<dbReference type="EMBL" id="FOMX01000011">
    <property type="protein sequence ID" value="SFE28376.1"/>
    <property type="molecule type" value="Genomic_DNA"/>
</dbReference>
<dbReference type="GO" id="GO:0055085">
    <property type="term" value="P:transmembrane transport"/>
    <property type="evidence" value="ECO:0007669"/>
    <property type="project" value="TreeGrafter"/>
</dbReference>
<evidence type="ECO:0000256" key="7">
    <source>
        <dbReference type="ARBA" id="ARBA00023136"/>
    </source>
</evidence>
<evidence type="ECO:0000256" key="4">
    <source>
        <dbReference type="ARBA" id="ARBA00022475"/>
    </source>
</evidence>
<feature type="transmembrane region" description="Helical" evidence="8">
    <location>
        <begin position="218"/>
        <end position="241"/>
    </location>
</feature>
<evidence type="ECO:0000256" key="2">
    <source>
        <dbReference type="ARBA" id="ARBA00009773"/>
    </source>
</evidence>
<dbReference type="AlphaFoldDB" id="A0A1I1Z9D1"/>
<evidence type="ECO:0000256" key="1">
    <source>
        <dbReference type="ARBA" id="ARBA00004651"/>
    </source>
</evidence>
<evidence type="ECO:0000256" key="8">
    <source>
        <dbReference type="SAM" id="Phobius"/>
    </source>
</evidence>
<dbReference type="RefSeq" id="WP_096332757.1">
    <property type="nucleotide sequence ID" value="NZ_FOMX01000011.1"/>
</dbReference>
<feature type="transmembrane region" description="Helical" evidence="8">
    <location>
        <begin position="39"/>
        <end position="57"/>
    </location>
</feature>
<comment type="similarity">
    <text evidence="2">Belongs to the autoinducer-2 exporter (AI-2E) (TC 2.A.86) family.</text>
</comment>
<feature type="transmembrane region" description="Helical" evidence="8">
    <location>
        <begin position="392"/>
        <end position="413"/>
    </location>
</feature>
<dbReference type="GO" id="GO:0005886">
    <property type="term" value="C:plasma membrane"/>
    <property type="evidence" value="ECO:0007669"/>
    <property type="project" value="UniProtKB-SubCell"/>
</dbReference>
<keyword evidence="10" id="KW-1185">Reference proteome</keyword>
<dbReference type="STRING" id="54.SAMN02745121_03704"/>
<dbReference type="PANTHER" id="PTHR21716">
    <property type="entry name" value="TRANSMEMBRANE PROTEIN"/>
    <property type="match status" value="1"/>
</dbReference>
<gene>
    <name evidence="9" type="ORF">SAMN02745121_03704</name>
</gene>
<proteinExistence type="inferred from homology"/>
<keyword evidence="6 8" id="KW-1133">Transmembrane helix</keyword>
<dbReference type="InterPro" id="IPR002549">
    <property type="entry name" value="AI-2E-like"/>
</dbReference>
<evidence type="ECO:0008006" key="11">
    <source>
        <dbReference type="Google" id="ProtNLM"/>
    </source>
</evidence>
<organism evidence="9 10">
    <name type="scientific">Nannocystis exedens</name>
    <dbReference type="NCBI Taxonomy" id="54"/>
    <lineage>
        <taxon>Bacteria</taxon>
        <taxon>Pseudomonadati</taxon>
        <taxon>Myxococcota</taxon>
        <taxon>Polyangia</taxon>
        <taxon>Nannocystales</taxon>
        <taxon>Nannocystaceae</taxon>
        <taxon>Nannocystis</taxon>
    </lineage>
</organism>
<evidence type="ECO:0000313" key="10">
    <source>
        <dbReference type="Proteomes" id="UP000199400"/>
    </source>
</evidence>
<keyword evidence="7 8" id="KW-0472">Membrane</keyword>
<dbReference type="Pfam" id="PF01594">
    <property type="entry name" value="AI-2E_transport"/>
    <property type="match status" value="2"/>
</dbReference>
<protein>
    <recommendedName>
        <fullName evidence="11">AI-2E family transporter</fullName>
    </recommendedName>
</protein>
<accession>A0A1I1Z9D1</accession>
<keyword evidence="3" id="KW-0813">Transport</keyword>
<feature type="transmembrane region" description="Helical" evidence="8">
    <location>
        <begin position="340"/>
        <end position="358"/>
    </location>
</feature>
<feature type="transmembrane region" description="Helical" evidence="8">
    <location>
        <begin position="12"/>
        <end position="32"/>
    </location>
</feature>
<evidence type="ECO:0000256" key="3">
    <source>
        <dbReference type="ARBA" id="ARBA00022448"/>
    </source>
</evidence>
<reference evidence="10" key="1">
    <citation type="submission" date="2016-10" db="EMBL/GenBank/DDBJ databases">
        <authorList>
            <person name="Varghese N."/>
            <person name="Submissions S."/>
        </authorList>
    </citation>
    <scope>NUCLEOTIDE SEQUENCE [LARGE SCALE GENOMIC DNA]</scope>
    <source>
        <strain evidence="10">ATCC 25963</strain>
    </source>
</reference>